<reference evidence="3" key="1">
    <citation type="submission" date="2010-08" db="EMBL/GenBank/DDBJ databases">
        <authorList>
            <consortium name="Caenorhabditis japonica Sequencing Consortium"/>
            <person name="Wilson R.K."/>
        </authorList>
    </citation>
    <scope>NUCLEOTIDE SEQUENCE [LARGE SCALE GENOMIC DNA]</scope>
    <source>
        <strain evidence="3">DF5081</strain>
    </source>
</reference>
<dbReference type="AlphaFoldDB" id="A0A8R1HW07"/>
<keyword evidence="3" id="KW-1185">Reference proteome</keyword>
<dbReference type="PROSITE" id="PS50082">
    <property type="entry name" value="WD_REPEATS_2"/>
    <property type="match status" value="1"/>
</dbReference>
<organism evidence="2 3">
    <name type="scientific">Caenorhabditis japonica</name>
    <dbReference type="NCBI Taxonomy" id="281687"/>
    <lineage>
        <taxon>Eukaryota</taxon>
        <taxon>Metazoa</taxon>
        <taxon>Ecdysozoa</taxon>
        <taxon>Nematoda</taxon>
        <taxon>Chromadorea</taxon>
        <taxon>Rhabditida</taxon>
        <taxon>Rhabditina</taxon>
        <taxon>Rhabditomorpha</taxon>
        <taxon>Rhabditoidea</taxon>
        <taxon>Rhabditidae</taxon>
        <taxon>Peloderinae</taxon>
        <taxon>Caenorhabditis</taxon>
    </lineage>
</organism>
<evidence type="ECO:0000313" key="3">
    <source>
        <dbReference type="Proteomes" id="UP000005237"/>
    </source>
</evidence>
<dbReference type="InterPro" id="IPR001680">
    <property type="entry name" value="WD40_rpt"/>
</dbReference>
<dbReference type="Proteomes" id="UP000005237">
    <property type="component" value="Unassembled WGS sequence"/>
</dbReference>
<sequence>MSNRDDLDELSIGAFSDFFRFSGEVSRIKGPKSFTSIDIHPTSHLLISSCTDAVPRLYDPKNRDGAMVKQSFIGHQTGWVTSVKWNPVDANQFVSVSTDKTAKMWDVRPSAVRPAKYRFTSE</sequence>
<keyword evidence="1" id="KW-0853">WD repeat</keyword>
<accession>A0A8R1HW07</accession>
<dbReference type="PANTHER" id="PTHR19855">
    <property type="entry name" value="WD40 REPEAT PROTEIN 12, 37"/>
    <property type="match status" value="1"/>
</dbReference>
<reference evidence="2" key="2">
    <citation type="submission" date="2022-06" db="UniProtKB">
        <authorList>
            <consortium name="EnsemblMetazoa"/>
        </authorList>
    </citation>
    <scope>IDENTIFICATION</scope>
    <source>
        <strain evidence="2">DF5081</strain>
    </source>
</reference>
<dbReference type="InterPro" id="IPR015943">
    <property type="entry name" value="WD40/YVTN_repeat-like_dom_sf"/>
</dbReference>
<proteinExistence type="predicted"/>
<dbReference type="InterPro" id="IPR036322">
    <property type="entry name" value="WD40_repeat_dom_sf"/>
</dbReference>
<evidence type="ECO:0000256" key="1">
    <source>
        <dbReference type="PROSITE-ProRule" id="PRU00221"/>
    </source>
</evidence>
<feature type="repeat" description="WD" evidence="1">
    <location>
        <begin position="73"/>
        <end position="108"/>
    </location>
</feature>
<protein>
    <submittedName>
        <fullName evidence="2">WD_REPEATS_REGION domain-containing protein</fullName>
    </submittedName>
</protein>
<dbReference type="EnsemblMetazoa" id="CJA08481.1">
    <property type="protein sequence ID" value="CJA08481.1"/>
    <property type="gene ID" value="WBGene00127686"/>
</dbReference>
<dbReference type="Pfam" id="PF00400">
    <property type="entry name" value="WD40"/>
    <property type="match status" value="2"/>
</dbReference>
<dbReference type="SUPFAM" id="SSF50978">
    <property type="entry name" value="WD40 repeat-like"/>
    <property type="match status" value="1"/>
</dbReference>
<dbReference type="PANTHER" id="PTHR19855:SF11">
    <property type="entry name" value="RIBOSOME BIOGENESIS PROTEIN WDR12"/>
    <property type="match status" value="1"/>
</dbReference>
<evidence type="ECO:0000313" key="2">
    <source>
        <dbReference type="EnsemblMetazoa" id="CJA08481.1"/>
    </source>
</evidence>
<dbReference type="SMART" id="SM00320">
    <property type="entry name" value="WD40"/>
    <property type="match status" value="2"/>
</dbReference>
<name>A0A8R1HW07_CAEJA</name>
<dbReference type="Gene3D" id="2.130.10.10">
    <property type="entry name" value="YVTN repeat-like/Quinoprotein amine dehydrogenase"/>
    <property type="match status" value="1"/>
</dbReference>